<reference evidence="2" key="1">
    <citation type="submission" date="2022-06" db="EMBL/GenBank/DDBJ databases">
        <title>Ornithinimicrobium HY1793.</title>
        <authorList>
            <person name="Huang Y."/>
        </authorList>
    </citation>
    <scope>NUCLEOTIDE SEQUENCE</scope>
    <source>
        <strain evidence="2">HY1793</strain>
    </source>
</reference>
<evidence type="ECO:0000313" key="2">
    <source>
        <dbReference type="EMBL" id="USQ78252.1"/>
    </source>
</evidence>
<dbReference type="InterPro" id="IPR021449">
    <property type="entry name" value="DUF3099"/>
</dbReference>
<keyword evidence="3" id="KW-1185">Reference proteome</keyword>
<dbReference type="Proteomes" id="UP001056455">
    <property type="component" value="Chromosome"/>
</dbReference>
<organism evidence="2 3">
    <name type="scientific">Ornithinimicrobium faecis</name>
    <dbReference type="NCBI Taxonomy" id="2934158"/>
    <lineage>
        <taxon>Bacteria</taxon>
        <taxon>Bacillati</taxon>
        <taxon>Actinomycetota</taxon>
        <taxon>Actinomycetes</taxon>
        <taxon>Micrococcales</taxon>
        <taxon>Ornithinimicrobiaceae</taxon>
        <taxon>Ornithinimicrobium</taxon>
    </lineage>
</organism>
<dbReference type="RefSeq" id="WP_252591050.1">
    <property type="nucleotide sequence ID" value="NZ_CP099489.1"/>
</dbReference>
<feature type="region of interest" description="Disordered" evidence="1">
    <location>
        <begin position="1"/>
        <end position="24"/>
    </location>
</feature>
<accession>A0ABY4YQ29</accession>
<dbReference type="EMBL" id="CP099489">
    <property type="protein sequence ID" value="USQ78252.1"/>
    <property type="molecule type" value="Genomic_DNA"/>
</dbReference>
<proteinExistence type="predicted"/>
<feature type="region of interest" description="Disordered" evidence="1">
    <location>
        <begin position="78"/>
        <end position="114"/>
    </location>
</feature>
<sequence>MRRKKVAQGVTTVRRSPKEDREQRMRSYAIAMSIRTVSFPLAVWALLSGWTVIGIVLALAATFLPQVAVMTANAVDHRTAPAGHLTSPTRMLGPGDSTTSRETTTPRDGPDAEL</sequence>
<feature type="compositionally biased region" description="Basic and acidic residues" evidence="1">
    <location>
        <begin position="104"/>
        <end position="114"/>
    </location>
</feature>
<name>A0ABY4YQ29_9MICO</name>
<gene>
    <name evidence="2" type="ORF">NF556_11345</name>
</gene>
<evidence type="ECO:0000313" key="3">
    <source>
        <dbReference type="Proteomes" id="UP001056455"/>
    </source>
</evidence>
<protein>
    <submittedName>
        <fullName evidence="2">DUF3099 domain-containing protein</fullName>
    </submittedName>
</protein>
<dbReference type="Pfam" id="PF11298">
    <property type="entry name" value="DUF3099"/>
    <property type="match status" value="1"/>
</dbReference>
<evidence type="ECO:0000256" key="1">
    <source>
        <dbReference type="SAM" id="MobiDB-lite"/>
    </source>
</evidence>